<proteinExistence type="predicted"/>
<gene>
    <name evidence="2" type="ORF">BDK92_3585</name>
</gene>
<evidence type="ECO:0000313" key="3">
    <source>
        <dbReference type="Proteomes" id="UP000277671"/>
    </source>
</evidence>
<comment type="caution">
    <text evidence="2">The sequence shown here is derived from an EMBL/GenBank/DDBJ whole genome shotgun (WGS) entry which is preliminary data.</text>
</comment>
<dbReference type="AlphaFoldDB" id="A0A495JKR0"/>
<keyword evidence="3" id="KW-1185">Reference proteome</keyword>
<dbReference type="Proteomes" id="UP000277671">
    <property type="component" value="Unassembled WGS sequence"/>
</dbReference>
<organism evidence="2 3">
    <name type="scientific">Micromonospora pisi</name>
    <dbReference type="NCBI Taxonomy" id="589240"/>
    <lineage>
        <taxon>Bacteria</taxon>
        <taxon>Bacillati</taxon>
        <taxon>Actinomycetota</taxon>
        <taxon>Actinomycetes</taxon>
        <taxon>Micromonosporales</taxon>
        <taxon>Micromonosporaceae</taxon>
        <taxon>Micromonospora</taxon>
    </lineage>
</organism>
<evidence type="ECO:0000256" key="1">
    <source>
        <dbReference type="SAM" id="Coils"/>
    </source>
</evidence>
<reference evidence="2 3" key="1">
    <citation type="submission" date="2018-10" db="EMBL/GenBank/DDBJ databases">
        <title>Sequencing the genomes of 1000 actinobacteria strains.</title>
        <authorList>
            <person name="Klenk H.-P."/>
        </authorList>
    </citation>
    <scope>NUCLEOTIDE SEQUENCE [LARGE SCALE GENOMIC DNA]</scope>
    <source>
        <strain evidence="2 3">DSM 45175</strain>
    </source>
</reference>
<feature type="coiled-coil region" evidence="1">
    <location>
        <begin position="31"/>
        <end position="58"/>
    </location>
</feature>
<accession>A0A495JKR0</accession>
<name>A0A495JKR0_9ACTN</name>
<protein>
    <submittedName>
        <fullName evidence="2">Uncharacterized protein</fullName>
    </submittedName>
</protein>
<dbReference type="EMBL" id="RBKT01000001">
    <property type="protein sequence ID" value="RKR89245.1"/>
    <property type="molecule type" value="Genomic_DNA"/>
</dbReference>
<sequence length="69" mass="7666">MLQIAAAVLLYVCGFPCLYGVMRLAVRHGLQDVAQARQENAEQARQEALEQARLAERTFARENAFLTGS</sequence>
<dbReference type="OrthoDB" id="3403670at2"/>
<evidence type="ECO:0000313" key="2">
    <source>
        <dbReference type="EMBL" id="RKR89245.1"/>
    </source>
</evidence>
<dbReference type="RefSeq" id="WP_121157724.1">
    <property type="nucleotide sequence ID" value="NZ_RBKT01000001.1"/>
</dbReference>
<keyword evidence="1" id="KW-0175">Coiled coil</keyword>